<sequence>MSDAFSVAQFENVAVAKPVAGDASLSARKVVVYGMNYAPEMAGVGRYTGEIAEHLAELGADVTVVTTPPHYPGWKVQAGHSNRYSRANEGRVMVFRAPLLLRQKMGGIWRLLAPLSFALTSGPVVFWQIVKRRPATIFCVEPTLFAAPVAQLAGWLVGARIVLHVQDLEVDAAFAVGHLAGFRWLRALGLTFERFTLGRFHKVVTISGRMAERLLDKGIASDRVTIVRNWVDLAHIHPMAEVSPYRAELGFTDEDFVVLYSGNIGAKQGLKVLLDAAELLAGQTRIKFVIAGEGPVKRELATAYGHLPAVNFLPFQPYSRLNEFLNMADLHALPQDKGTADLVLPSKLGGMLASGKPIVVTADPGTELADFLGDAAMITPPGDVAALAAAIASCQRPERDLGRQKRLRLALRLSRREGLTQLVSGLVQDTQAGS</sequence>
<dbReference type="EMBL" id="UEYP01000003">
    <property type="protein sequence ID" value="SSC67294.1"/>
    <property type="molecule type" value="Genomic_DNA"/>
</dbReference>
<dbReference type="NCBIfam" id="NF007640">
    <property type="entry name" value="PRK10307.1"/>
    <property type="match status" value="1"/>
</dbReference>
<keyword evidence="1" id="KW-1133">Transmembrane helix</keyword>
<accession>A0A376AHU4</accession>
<dbReference type="PANTHER" id="PTHR45947">
    <property type="entry name" value="SULFOQUINOVOSYL TRANSFERASE SQD2"/>
    <property type="match status" value="1"/>
</dbReference>
<dbReference type="OrthoDB" id="9787293at2"/>
<dbReference type="CDD" id="cd03794">
    <property type="entry name" value="GT4_WbuB-like"/>
    <property type="match status" value="1"/>
</dbReference>
<protein>
    <submittedName>
        <fullName evidence="4">Uncharacterized protein</fullName>
    </submittedName>
</protein>
<evidence type="ECO:0000313" key="5">
    <source>
        <dbReference type="Proteomes" id="UP000254764"/>
    </source>
</evidence>
<dbReference type="InterPro" id="IPR001296">
    <property type="entry name" value="Glyco_trans_1"/>
</dbReference>
<gene>
    <name evidence="4" type="ORF">RHIZ70_3002</name>
</gene>
<dbReference type="AlphaFoldDB" id="A0A376AHU4"/>
<organism evidence="4 5">
    <name type="scientific">Ciceribacter selenitireducens ATCC BAA-1503</name>
    <dbReference type="NCBI Taxonomy" id="1336235"/>
    <lineage>
        <taxon>Bacteria</taxon>
        <taxon>Pseudomonadati</taxon>
        <taxon>Pseudomonadota</taxon>
        <taxon>Alphaproteobacteria</taxon>
        <taxon>Hyphomicrobiales</taxon>
        <taxon>Rhizobiaceae</taxon>
        <taxon>Ciceribacter</taxon>
    </lineage>
</organism>
<evidence type="ECO:0000313" key="4">
    <source>
        <dbReference type="EMBL" id="SSC67294.1"/>
    </source>
</evidence>
<proteinExistence type="predicted"/>
<keyword evidence="1" id="KW-0472">Membrane</keyword>
<keyword evidence="1" id="KW-0812">Transmembrane</keyword>
<feature type="domain" description="Glycosyltransferase subfamily 4-like N-terminal" evidence="3">
    <location>
        <begin position="43"/>
        <end position="230"/>
    </location>
</feature>
<dbReference type="GO" id="GO:0016758">
    <property type="term" value="F:hexosyltransferase activity"/>
    <property type="evidence" value="ECO:0007669"/>
    <property type="project" value="TreeGrafter"/>
</dbReference>
<feature type="domain" description="Glycosyl transferase family 1" evidence="2">
    <location>
        <begin position="245"/>
        <end position="393"/>
    </location>
</feature>
<dbReference type="Gene3D" id="3.40.50.2000">
    <property type="entry name" value="Glycogen Phosphorylase B"/>
    <property type="match status" value="2"/>
</dbReference>
<dbReference type="InterPro" id="IPR028098">
    <property type="entry name" value="Glyco_trans_4-like_N"/>
</dbReference>
<dbReference type="SUPFAM" id="SSF53756">
    <property type="entry name" value="UDP-Glycosyltransferase/glycogen phosphorylase"/>
    <property type="match status" value="1"/>
</dbReference>
<dbReference type="Proteomes" id="UP000254764">
    <property type="component" value="Unassembled WGS sequence"/>
</dbReference>
<keyword evidence="5" id="KW-1185">Reference proteome</keyword>
<evidence type="ECO:0000259" key="3">
    <source>
        <dbReference type="Pfam" id="PF13579"/>
    </source>
</evidence>
<evidence type="ECO:0000259" key="2">
    <source>
        <dbReference type="Pfam" id="PF00534"/>
    </source>
</evidence>
<dbReference type="InterPro" id="IPR050194">
    <property type="entry name" value="Glycosyltransferase_grp1"/>
</dbReference>
<dbReference type="Pfam" id="PF13579">
    <property type="entry name" value="Glyco_trans_4_4"/>
    <property type="match status" value="1"/>
</dbReference>
<dbReference type="Pfam" id="PF00534">
    <property type="entry name" value="Glycos_transf_1"/>
    <property type="match status" value="1"/>
</dbReference>
<name>A0A376AHU4_9HYPH</name>
<evidence type="ECO:0000256" key="1">
    <source>
        <dbReference type="SAM" id="Phobius"/>
    </source>
</evidence>
<reference evidence="5" key="1">
    <citation type="submission" date="2018-07" db="EMBL/GenBank/DDBJ databases">
        <authorList>
            <person name="Peiro R."/>
            <person name="Begona"/>
            <person name="Cbmso G."/>
            <person name="Lopez M."/>
            <person name="Gonzalez S."/>
        </authorList>
    </citation>
    <scope>NUCLEOTIDE SEQUENCE [LARGE SCALE GENOMIC DNA]</scope>
</reference>
<dbReference type="RefSeq" id="WP_115669940.1">
    <property type="nucleotide sequence ID" value="NZ_UEYP01000003.1"/>
</dbReference>
<dbReference type="PANTHER" id="PTHR45947:SF3">
    <property type="entry name" value="SULFOQUINOVOSYL TRANSFERASE SQD2"/>
    <property type="match status" value="1"/>
</dbReference>
<feature type="transmembrane region" description="Helical" evidence="1">
    <location>
        <begin position="111"/>
        <end position="130"/>
    </location>
</feature>